<comment type="caution">
    <text evidence="3">The sequence shown here is derived from an EMBL/GenBank/DDBJ whole genome shotgun (WGS) entry which is preliminary data.</text>
</comment>
<feature type="chain" id="PRO_5020415459" evidence="2">
    <location>
        <begin position="20"/>
        <end position="717"/>
    </location>
</feature>
<dbReference type="EMBL" id="AZBU02000003">
    <property type="protein sequence ID" value="TKR89449.1"/>
    <property type="molecule type" value="Genomic_DNA"/>
</dbReference>
<feature type="compositionally biased region" description="Basic and acidic residues" evidence="1">
    <location>
        <begin position="615"/>
        <end position="632"/>
    </location>
</feature>
<feature type="signal peptide" evidence="2">
    <location>
        <begin position="1"/>
        <end position="19"/>
    </location>
</feature>
<keyword evidence="4" id="KW-1185">Reference proteome</keyword>
<feature type="region of interest" description="Disordered" evidence="1">
    <location>
        <begin position="692"/>
        <end position="717"/>
    </location>
</feature>
<evidence type="ECO:0000313" key="3">
    <source>
        <dbReference type="EMBL" id="TKR89449.1"/>
    </source>
</evidence>
<organism evidence="3 4">
    <name type="scientific">Steinernema carpocapsae</name>
    <name type="common">Entomopathogenic nematode</name>
    <dbReference type="NCBI Taxonomy" id="34508"/>
    <lineage>
        <taxon>Eukaryota</taxon>
        <taxon>Metazoa</taxon>
        <taxon>Ecdysozoa</taxon>
        <taxon>Nematoda</taxon>
        <taxon>Chromadorea</taxon>
        <taxon>Rhabditida</taxon>
        <taxon>Tylenchina</taxon>
        <taxon>Panagrolaimomorpha</taxon>
        <taxon>Strongyloidoidea</taxon>
        <taxon>Steinernematidae</taxon>
        <taxon>Steinernema</taxon>
    </lineage>
</organism>
<dbReference type="Proteomes" id="UP000298663">
    <property type="component" value="Unassembled WGS sequence"/>
</dbReference>
<proteinExistence type="predicted"/>
<dbReference type="OrthoDB" id="10676996at2759"/>
<feature type="compositionally biased region" description="Basic and acidic residues" evidence="1">
    <location>
        <begin position="540"/>
        <end position="556"/>
    </location>
</feature>
<name>A0A4U5P0H9_STECR</name>
<keyword evidence="2" id="KW-0732">Signal</keyword>
<evidence type="ECO:0000313" key="4">
    <source>
        <dbReference type="Proteomes" id="UP000298663"/>
    </source>
</evidence>
<evidence type="ECO:0000256" key="2">
    <source>
        <dbReference type="SAM" id="SignalP"/>
    </source>
</evidence>
<gene>
    <name evidence="3" type="ORF">L596_013549</name>
</gene>
<feature type="compositionally biased region" description="Low complexity" evidence="1">
    <location>
        <begin position="700"/>
        <end position="717"/>
    </location>
</feature>
<evidence type="ECO:0000256" key="1">
    <source>
        <dbReference type="SAM" id="MobiDB-lite"/>
    </source>
</evidence>
<dbReference type="AlphaFoldDB" id="A0A4U5P0H9"/>
<sequence length="717" mass="81092">MVFIALVVHVSTMSSPFLASLWIPDLAGGQIMVIDEASTGNKDLLQEGAWMKVSFRPFPYKQGHENYVKYVSHLVTDFNPVSALRNLPQIDDRNQDVIQVTATIKLNTRITRLHGLPHDHYRFFKCPALGNTYVALERTKEVEGYMRFLANGGMDTEKDVDHEALLQFRRFDLFHGRLFWLIVEIKDVAQQRWQKWALKKSQQRCREEYRFMNLDDIYPVKPPAPVEPEPYLPPRQHFQEQRRLPFATPEASDASLVRRPLPVALEAALGVPAAPVAPLNVVATPQAPSAALLAHLSQCRSKDDLATFVETKKENLESLMIDTANLQSSVQNVRVICLLCTVYGLAICFSPQYGWCVAKEGLIGKSFRAAMEPGNWFSVPLCPAVSGSEDELQVANWIVLPECREASPPFNVFCRNKSSALAIIEAMAYDNLRRVQNDFGSKFLILETSMGQVWMPGSIEKRQGPAEMVEIPCPPRCACGGAYRSYEDPNTEAPVDHRRRDSDTTIDELLASEDSEFQIQGTERSIEDCQSWDDLHRHEAHSSEKLRFDSSERRSSDSLLEDSTLDDGPSFDGALRPRDAVRRPIVFQKSTRREEELQPNSRRSSGGRFANLRVVGRDAHQEEVERPPTDEEVRIWEEALEASDRERMEAQDYEAFSQESQEAIEADRALVPVSSSQDDSCVFCLYFSSASTSAQRRYSQGRPSQRSPGSPRSSVRR</sequence>
<feature type="region of interest" description="Disordered" evidence="1">
    <location>
        <begin position="540"/>
        <end position="632"/>
    </location>
</feature>
<protein>
    <submittedName>
        <fullName evidence="3">Uncharacterized protein</fullName>
    </submittedName>
</protein>
<accession>A0A4U5P0H9</accession>
<reference evidence="3 4" key="2">
    <citation type="journal article" date="2019" name="G3 (Bethesda)">
        <title>Hybrid Assembly of the Genome of the Entomopathogenic Nematode Steinernema carpocapsae Identifies the X-Chromosome.</title>
        <authorList>
            <person name="Serra L."/>
            <person name="Macchietto M."/>
            <person name="Macias-Munoz A."/>
            <person name="McGill C.J."/>
            <person name="Rodriguez I.M."/>
            <person name="Rodriguez B."/>
            <person name="Murad R."/>
            <person name="Mortazavi A."/>
        </authorList>
    </citation>
    <scope>NUCLEOTIDE SEQUENCE [LARGE SCALE GENOMIC DNA]</scope>
    <source>
        <strain evidence="3 4">ALL</strain>
    </source>
</reference>
<reference evidence="3 4" key="1">
    <citation type="journal article" date="2015" name="Genome Biol.">
        <title>Comparative genomics of Steinernema reveals deeply conserved gene regulatory networks.</title>
        <authorList>
            <person name="Dillman A.R."/>
            <person name="Macchietto M."/>
            <person name="Porter C.F."/>
            <person name="Rogers A."/>
            <person name="Williams B."/>
            <person name="Antoshechkin I."/>
            <person name="Lee M.M."/>
            <person name="Goodwin Z."/>
            <person name="Lu X."/>
            <person name="Lewis E.E."/>
            <person name="Goodrich-Blair H."/>
            <person name="Stock S.P."/>
            <person name="Adams B.J."/>
            <person name="Sternberg P.W."/>
            <person name="Mortazavi A."/>
        </authorList>
    </citation>
    <scope>NUCLEOTIDE SEQUENCE [LARGE SCALE GENOMIC DNA]</scope>
    <source>
        <strain evidence="3 4">ALL</strain>
    </source>
</reference>